<dbReference type="Gene3D" id="1.10.10.1940">
    <property type="match status" value="1"/>
</dbReference>
<dbReference type="Pfam" id="PF01549">
    <property type="entry name" value="ShK"/>
    <property type="match status" value="2"/>
</dbReference>
<keyword evidence="4" id="KW-1185">Reference proteome</keyword>
<evidence type="ECO:0000259" key="2">
    <source>
        <dbReference type="PROSITE" id="PS51670"/>
    </source>
</evidence>
<name>A0A3P6QA99_CYLGO</name>
<dbReference type="SMART" id="SM00254">
    <property type="entry name" value="ShKT"/>
    <property type="match status" value="2"/>
</dbReference>
<evidence type="ECO:0000256" key="1">
    <source>
        <dbReference type="PROSITE-ProRule" id="PRU01005"/>
    </source>
</evidence>
<dbReference type="EMBL" id="UYRV01000757">
    <property type="protein sequence ID" value="VDK45439.1"/>
    <property type="molecule type" value="Genomic_DNA"/>
</dbReference>
<sequence>MATTECDIFSYRKSLCTLDSSAFRARTFVHSILTLTSPSPSDFPTSSKSVDGANIQEMTDEKNLVEWTPRIDNQEDISADILGIETTTVNLTEIESRRTLEELKPNQFNETKCTLLLTTNFRSLGIITSQINCTDSLKGCLPHLCGKRGYTEFTTSKCAKTCARCHDSSGLVQCQDRRSDCKEWVVEGFCESTLYSTRQKLKFCGKSCQLC</sequence>
<dbReference type="PANTHER" id="PTHR21724:SF94">
    <property type="entry name" value="SHKT DOMAIN-CONTAINING PROTEIN"/>
    <property type="match status" value="1"/>
</dbReference>
<accession>A0A3P6QA99</accession>
<dbReference type="PROSITE" id="PS51670">
    <property type="entry name" value="SHKT"/>
    <property type="match status" value="1"/>
</dbReference>
<comment type="caution">
    <text evidence="1">Lacks conserved residue(s) required for the propagation of feature annotation.</text>
</comment>
<evidence type="ECO:0000313" key="3">
    <source>
        <dbReference type="EMBL" id="VDK45439.1"/>
    </source>
</evidence>
<dbReference type="InterPro" id="IPR003582">
    <property type="entry name" value="ShKT_dom"/>
</dbReference>
<dbReference type="AlphaFoldDB" id="A0A3P6QA99"/>
<protein>
    <recommendedName>
        <fullName evidence="2">ShKT domain-containing protein</fullName>
    </recommendedName>
</protein>
<dbReference type="OrthoDB" id="5870787at2759"/>
<evidence type="ECO:0000313" key="4">
    <source>
        <dbReference type="Proteomes" id="UP000271889"/>
    </source>
</evidence>
<reference evidence="3 4" key="1">
    <citation type="submission" date="2018-11" db="EMBL/GenBank/DDBJ databases">
        <authorList>
            <consortium name="Pathogen Informatics"/>
        </authorList>
    </citation>
    <scope>NUCLEOTIDE SEQUENCE [LARGE SCALE GENOMIC DNA]</scope>
</reference>
<gene>
    <name evidence="3" type="ORF">CGOC_LOCUS519</name>
</gene>
<dbReference type="PANTHER" id="PTHR21724">
    <property type="entry name" value="SHKT DOMAIN-CONTAINING PROTEIN"/>
    <property type="match status" value="1"/>
</dbReference>
<organism evidence="3 4">
    <name type="scientific">Cylicostephanus goldi</name>
    <name type="common">Nematode worm</name>
    <dbReference type="NCBI Taxonomy" id="71465"/>
    <lineage>
        <taxon>Eukaryota</taxon>
        <taxon>Metazoa</taxon>
        <taxon>Ecdysozoa</taxon>
        <taxon>Nematoda</taxon>
        <taxon>Chromadorea</taxon>
        <taxon>Rhabditida</taxon>
        <taxon>Rhabditina</taxon>
        <taxon>Rhabditomorpha</taxon>
        <taxon>Strongyloidea</taxon>
        <taxon>Strongylidae</taxon>
        <taxon>Cylicostephanus</taxon>
    </lineage>
</organism>
<dbReference type="Proteomes" id="UP000271889">
    <property type="component" value="Unassembled WGS sequence"/>
</dbReference>
<proteinExistence type="predicted"/>
<feature type="domain" description="ShKT" evidence="2">
    <location>
        <begin position="174"/>
        <end position="211"/>
    </location>
</feature>